<evidence type="ECO:0000313" key="1">
    <source>
        <dbReference type="EMBL" id="EEF26169.1"/>
    </source>
</evidence>
<dbReference type="InParanoid" id="B9TD95"/>
<protein>
    <submittedName>
        <fullName evidence="1">Uncharacterized protein</fullName>
    </submittedName>
</protein>
<reference evidence="2" key="1">
    <citation type="journal article" date="2010" name="Nat. Biotechnol.">
        <title>Draft genome sequence of the oilseed species Ricinus communis.</title>
        <authorList>
            <person name="Chan A.P."/>
            <person name="Crabtree J."/>
            <person name="Zhao Q."/>
            <person name="Lorenzi H."/>
            <person name="Orvis J."/>
            <person name="Puiu D."/>
            <person name="Melake-Berhan A."/>
            <person name="Jones K.M."/>
            <person name="Redman J."/>
            <person name="Chen G."/>
            <person name="Cahoon E.B."/>
            <person name="Gedil M."/>
            <person name="Stanke M."/>
            <person name="Haas B.J."/>
            <person name="Wortman J.R."/>
            <person name="Fraser-Liggett C.M."/>
            <person name="Ravel J."/>
            <person name="Rabinowicz P.D."/>
        </authorList>
    </citation>
    <scope>NUCLEOTIDE SEQUENCE [LARGE SCALE GENOMIC DNA]</scope>
    <source>
        <strain evidence="2">cv. Hale</strain>
    </source>
</reference>
<accession>B9TD95</accession>
<gene>
    <name evidence="1" type="ORF">RCOM_1899600</name>
</gene>
<name>B9TD95_RICCO</name>
<proteinExistence type="predicted"/>
<dbReference type="EMBL" id="EQ978004">
    <property type="protein sequence ID" value="EEF26169.1"/>
    <property type="molecule type" value="Genomic_DNA"/>
</dbReference>
<keyword evidence="2" id="KW-1185">Reference proteome</keyword>
<evidence type="ECO:0000313" key="2">
    <source>
        <dbReference type="Proteomes" id="UP000008311"/>
    </source>
</evidence>
<organism evidence="1 2">
    <name type="scientific">Ricinus communis</name>
    <name type="common">Castor bean</name>
    <dbReference type="NCBI Taxonomy" id="3988"/>
    <lineage>
        <taxon>Eukaryota</taxon>
        <taxon>Viridiplantae</taxon>
        <taxon>Streptophyta</taxon>
        <taxon>Embryophyta</taxon>
        <taxon>Tracheophyta</taxon>
        <taxon>Spermatophyta</taxon>
        <taxon>Magnoliopsida</taxon>
        <taxon>eudicotyledons</taxon>
        <taxon>Gunneridae</taxon>
        <taxon>Pentapetalae</taxon>
        <taxon>rosids</taxon>
        <taxon>fabids</taxon>
        <taxon>Malpighiales</taxon>
        <taxon>Euphorbiaceae</taxon>
        <taxon>Acalyphoideae</taxon>
        <taxon>Acalypheae</taxon>
        <taxon>Ricinus</taxon>
    </lineage>
</organism>
<dbReference type="AlphaFoldDB" id="B9TD95"/>
<dbReference type="Proteomes" id="UP000008311">
    <property type="component" value="Unassembled WGS sequence"/>
</dbReference>
<sequence length="86" mass="9278">MQDLQAIEGAGPSQQVRIGLGQPAFDEMTVTGVEHGRLATAVGYEPLVQRLRMLAQRAAMRARAALLLASPKPWAICSRVSGPRRP</sequence>